<sequence>MNKKKYFSFHYLSSNKLHQINFSLLNVATFLTVFLMLFIGINYYLSVEFSSNYYKGKIEETNQKYSDVSEELLNKVSELEKDLALLEEKDSEIRTYAALPPLDDNIKKMGTGGSDIEEINDENSSTILDKLKNTIDSLSYTVNSQKNSYNTIFNKIKSNEKMYRHVPSIMPVESAYLGSTYGYRTDPIDGKRRMHRGQDFAVNLNTPVIAAGDGVVTKAQYDSGWGRYVKVDHGYGYETIYAHLYKINVKKGQKVKRGDVLGKSGNSGRAAGFHLHYEVHKNKKVEDPKKYFFIGYIK</sequence>
<accession>A0A381PUK0</accession>
<reference evidence="4" key="1">
    <citation type="submission" date="2018-05" db="EMBL/GenBank/DDBJ databases">
        <authorList>
            <person name="Lanie J.A."/>
            <person name="Ng W.-L."/>
            <person name="Kazmierczak K.M."/>
            <person name="Andrzejewski T.M."/>
            <person name="Davidsen T.M."/>
            <person name="Wayne K.J."/>
            <person name="Tettelin H."/>
            <person name="Glass J.I."/>
            <person name="Rusch D."/>
            <person name="Podicherti R."/>
            <person name="Tsui H.-C.T."/>
            <person name="Winkler M.E."/>
        </authorList>
    </citation>
    <scope>NUCLEOTIDE SEQUENCE</scope>
</reference>
<keyword evidence="1" id="KW-0175">Coiled coil</keyword>
<keyword evidence="2" id="KW-0472">Membrane</keyword>
<dbReference type="PANTHER" id="PTHR21666:SF291">
    <property type="entry name" value="STAGE II SPORULATION PROTEIN Q"/>
    <property type="match status" value="1"/>
</dbReference>
<dbReference type="Pfam" id="PF01551">
    <property type="entry name" value="Peptidase_M23"/>
    <property type="match status" value="1"/>
</dbReference>
<keyword evidence="2" id="KW-1133">Transmembrane helix</keyword>
<evidence type="ECO:0000259" key="3">
    <source>
        <dbReference type="Pfam" id="PF01551"/>
    </source>
</evidence>
<keyword evidence="2" id="KW-0812">Transmembrane</keyword>
<dbReference type="PANTHER" id="PTHR21666">
    <property type="entry name" value="PEPTIDASE-RELATED"/>
    <property type="match status" value="1"/>
</dbReference>
<dbReference type="GO" id="GO:0004222">
    <property type="term" value="F:metalloendopeptidase activity"/>
    <property type="evidence" value="ECO:0007669"/>
    <property type="project" value="TreeGrafter"/>
</dbReference>
<gene>
    <name evidence="4" type="ORF">METZ01_LOCUS22493</name>
</gene>
<dbReference type="Gene3D" id="2.70.70.10">
    <property type="entry name" value="Glucose Permease (Domain IIA)"/>
    <property type="match status" value="1"/>
</dbReference>
<evidence type="ECO:0000256" key="2">
    <source>
        <dbReference type="SAM" id="Phobius"/>
    </source>
</evidence>
<dbReference type="SUPFAM" id="SSF51261">
    <property type="entry name" value="Duplicated hybrid motif"/>
    <property type="match status" value="1"/>
</dbReference>
<dbReference type="FunFam" id="2.70.70.10:FF:000006">
    <property type="entry name" value="M23 family peptidase"/>
    <property type="match status" value="1"/>
</dbReference>
<dbReference type="AlphaFoldDB" id="A0A381PUK0"/>
<protein>
    <recommendedName>
        <fullName evidence="3">M23ase beta-sheet core domain-containing protein</fullName>
    </recommendedName>
</protein>
<dbReference type="CDD" id="cd12797">
    <property type="entry name" value="M23_peptidase"/>
    <property type="match status" value="1"/>
</dbReference>
<dbReference type="InterPro" id="IPR016047">
    <property type="entry name" value="M23ase_b-sheet_dom"/>
</dbReference>
<dbReference type="EMBL" id="UINC01001068">
    <property type="protein sequence ID" value="SUZ69639.1"/>
    <property type="molecule type" value="Genomic_DNA"/>
</dbReference>
<dbReference type="InterPro" id="IPR011055">
    <property type="entry name" value="Dup_hybrid_motif"/>
</dbReference>
<proteinExistence type="predicted"/>
<evidence type="ECO:0000256" key="1">
    <source>
        <dbReference type="SAM" id="Coils"/>
    </source>
</evidence>
<name>A0A381PUK0_9ZZZZ</name>
<dbReference type="InterPro" id="IPR050570">
    <property type="entry name" value="Cell_wall_metabolism_enzyme"/>
</dbReference>
<organism evidence="4">
    <name type="scientific">marine metagenome</name>
    <dbReference type="NCBI Taxonomy" id="408172"/>
    <lineage>
        <taxon>unclassified sequences</taxon>
        <taxon>metagenomes</taxon>
        <taxon>ecological metagenomes</taxon>
    </lineage>
</organism>
<feature type="transmembrane region" description="Helical" evidence="2">
    <location>
        <begin position="20"/>
        <end position="45"/>
    </location>
</feature>
<evidence type="ECO:0000313" key="4">
    <source>
        <dbReference type="EMBL" id="SUZ69639.1"/>
    </source>
</evidence>
<feature type="domain" description="M23ase beta-sheet core" evidence="3">
    <location>
        <begin position="193"/>
        <end position="288"/>
    </location>
</feature>
<feature type="coiled-coil region" evidence="1">
    <location>
        <begin position="62"/>
        <end position="89"/>
    </location>
</feature>